<protein>
    <submittedName>
        <fullName evidence="2">Uncharacterized protein</fullName>
    </submittedName>
</protein>
<comment type="caution">
    <text evidence="2">The sequence shown here is derived from an EMBL/GenBank/DDBJ whole genome shotgun (WGS) entry which is preliminary data.</text>
</comment>
<evidence type="ECO:0000256" key="1">
    <source>
        <dbReference type="SAM" id="MobiDB-lite"/>
    </source>
</evidence>
<gene>
    <name evidence="2" type="ORF">ILUMI_27280</name>
</gene>
<dbReference type="EMBL" id="VTPC01091260">
    <property type="protein sequence ID" value="KAF2878889.1"/>
    <property type="molecule type" value="Genomic_DNA"/>
</dbReference>
<accession>A0A8K0C3N0</accession>
<feature type="compositionally biased region" description="Low complexity" evidence="1">
    <location>
        <begin position="320"/>
        <end position="340"/>
    </location>
</feature>
<name>A0A8K0C3N0_IGNLU</name>
<feature type="region of interest" description="Disordered" evidence="1">
    <location>
        <begin position="316"/>
        <end position="347"/>
    </location>
</feature>
<sequence>MSDVNNKVDLTEEDAIVPDINPALPGMSRSTQTSPALLANYFDRMIRETIFPENEHEGSFANEQNDSEESMLSTSPTNIVDEENGTYNNENRTGIIGGENRAEIISPWSSPLLILPFTKCPPNCRECHYQNTVMQQNQASRVDSGMYYMYGSMNGMHPQENAGPSQNGVSSCIMATVNGELQPPNIPNTFQQVEEARDTTANTDWWGTTRYTEAQVRNACKRKQNQMYPNADEEVNLEIKQICVKQTNKTTDKKAASNTLAQQMQVHNDNQPSTSRQQNGGFSLEIQVLPANKNGKSKITIITKNASTHIYKKIYDDENNSSTSSSSDSCSSDDGSSSDESSSEKNN</sequence>
<evidence type="ECO:0000313" key="2">
    <source>
        <dbReference type="EMBL" id="KAF2878889.1"/>
    </source>
</evidence>
<keyword evidence="3" id="KW-1185">Reference proteome</keyword>
<dbReference type="AlphaFoldDB" id="A0A8K0C3N0"/>
<dbReference type="Proteomes" id="UP000801492">
    <property type="component" value="Unassembled WGS sequence"/>
</dbReference>
<organism evidence="2 3">
    <name type="scientific">Ignelater luminosus</name>
    <name type="common">Cucubano</name>
    <name type="synonym">Pyrophorus luminosus</name>
    <dbReference type="NCBI Taxonomy" id="2038154"/>
    <lineage>
        <taxon>Eukaryota</taxon>
        <taxon>Metazoa</taxon>
        <taxon>Ecdysozoa</taxon>
        <taxon>Arthropoda</taxon>
        <taxon>Hexapoda</taxon>
        <taxon>Insecta</taxon>
        <taxon>Pterygota</taxon>
        <taxon>Neoptera</taxon>
        <taxon>Endopterygota</taxon>
        <taxon>Coleoptera</taxon>
        <taxon>Polyphaga</taxon>
        <taxon>Elateriformia</taxon>
        <taxon>Elateroidea</taxon>
        <taxon>Elateridae</taxon>
        <taxon>Agrypninae</taxon>
        <taxon>Pyrophorini</taxon>
        <taxon>Ignelater</taxon>
    </lineage>
</organism>
<evidence type="ECO:0000313" key="3">
    <source>
        <dbReference type="Proteomes" id="UP000801492"/>
    </source>
</evidence>
<reference evidence="2" key="1">
    <citation type="submission" date="2019-08" db="EMBL/GenBank/DDBJ databases">
        <title>The genome of the North American firefly Photinus pyralis.</title>
        <authorList>
            <consortium name="Photinus pyralis genome working group"/>
            <person name="Fallon T.R."/>
            <person name="Sander Lower S.E."/>
            <person name="Weng J.-K."/>
        </authorList>
    </citation>
    <scope>NUCLEOTIDE SEQUENCE</scope>
    <source>
        <strain evidence="2">TRF0915ILg1</strain>
        <tissue evidence="2">Whole body</tissue>
    </source>
</reference>
<proteinExistence type="predicted"/>